<evidence type="ECO:0000313" key="4">
    <source>
        <dbReference type="EMBL" id="MBB4020346.1"/>
    </source>
</evidence>
<comment type="similarity">
    <text evidence="1 3">Belongs to the UreD family.</text>
</comment>
<evidence type="ECO:0000256" key="2">
    <source>
        <dbReference type="ARBA" id="ARBA00023186"/>
    </source>
</evidence>
<keyword evidence="3" id="KW-0963">Cytoplasm</keyword>
<dbReference type="PANTHER" id="PTHR33643:SF1">
    <property type="entry name" value="UREASE ACCESSORY PROTEIN D"/>
    <property type="match status" value="1"/>
</dbReference>
<comment type="subcellular location">
    <subcellularLocation>
        <location evidence="3">Cytoplasm</location>
    </subcellularLocation>
</comment>
<dbReference type="AlphaFoldDB" id="A0A840CBZ7"/>
<dbReference type="GO" id="GO:0005737">
    <property type="term" value="C:cytoplasm"/>
    <property type="evidence" value="ECO:0007669"/>
    <property type="project" value="UniProtKB-SubCell"/>
</dbReference>
<gene>
    <name evidence="3" type="primary">ureD</name>
    <name evidence="4" type="ORF">GGR17_000137</name>
</gene>
<evidence type="ECO:0000256" key="1">
    <source>
        <dbReference type="ARBA" id="ARBA00007177"/>
    </source>
</evidence>
<sequence length="265" mass="27479">MQRTRGRAAVTLAAAPGGARLTHLHQSGSAKAMLPRIHTPRPEVVFLNTAGGLTGGDRMSFALTLAPGASATATTQTAERAYASSGGVAELAIDMRVGAGGALDWLPQETILFEGSALSRRTVIALEGDARLLMLETVVLGRIAMGETLTSAYLHDSRSVTRDGRPVLMEPLRLTAETLRRGGASAGLRGARAIATLALVAPGAEDALGPLRAAFPGDGVEAAASAWNGKCVARFMGSDAALLRRALVRAITTLRGGPLPRVWQI</sequence>
<organism evidence="4 5">
    <name type="scientific">Actibacterium naphthalenivorans</name>
    <dbReference type="NCBI Taxonomy" id="1614693"/>
    <lineage>
        <taxon>Bacteria</taxon>
        <taxon>Pseudomonadati</taxon>
        <taxon>Pseudomonadota</taxon>
        <taxon>Alphaproteobacteria</taxon>
        <taxon>Rhodobacterales</taxon>
        <taxon>Roseobacteraceae</taxon>
        <taxon>Actibacterium</taxon>
    </lineage>
</organism>
<keyword evidence="5" id="KW-1185">Reference proteome</keyword>
<dbReference type="InterPro" id="IPR002669">
    <property type="entry name" value="UreD"/>
</dbReference>
<dbReference type="GO" id="GO:0016151">
    <property type="term" value="F:nickel cation binding"/>
    <property type="evidence" value="ECO:0007669"/>
    <property type="project" value="UniProtKB-UniRule"/>
</dbReference>
<comment type="function">
    <text evidence="3">Required for maturation of urease via the functional incorporation of the urease nickel metallocenter.</text>
</comment>
<evidence type="ECO:0000313" key="5">
    <source>
        <dbReference type="Proteomes" id="UP000585681"/>
    </source>
</evidence>
<reference evidence="4" key="1">
    <citation type="submission" date="2020-08" db="EMBL/GenBank/DDBJ databases">
        <title>Genomic Encyclopedia of Type Strains, Phase IV (KMG-IV): sequencing the most valuable type-strain genomes for metagenomic binning, comparative biology and taxonomic classification.</title>
        <authorList>
            <person name="Goeker M."/>
        </authorList>
    </citation>
    <scope>NUCLEOTIDE SEQUENCE [LARGE SCALE GENOMIC DNA]</scope>
    <source>
        <strain evidence="4">DSM 105040</strain>
    </source>
</reference>
<dbReference type="Pfam" id="PF01774">
    <property type="entry name" value="UreD"/>
    <property type="match status" value="1"/>
</dbReference>
<dbReference type="EMBL" id="JACIEQ010000001">
    <property type="protein sequence ID" value="MBB4020346.1"/>
    <property type="molecule type" value="Genomic_DNA"/>
</dbReference>
<proteinExistence type="inferred from homology"/>
<comment type="subunit">
    <text evidence="3">UreD, UreF and UreG form a complex that acts as a GTP-hydrolysis-dependent molecular chaperone, activating the urease apoprotein by helping to assemble the nickel containing metallocenter of UreC. The UreE protein probably delivers the nickel.</text>
</comment>
<dbReference type="HAMAP" id="MF_01384">
    <property type="entry name" value="UreD"/>
    <property type="match status" value="1"/>
</dbReference>
<accession>A0A840CBZ7</accession>
<evidence type="ECO:0000256" key="3">
    <source>
        <dbReference type="HAMAP-Rule" id="MF_01384"/>
    </source>
</evidence>
<dbReference type="PANTHER" id="PTHR33643">
    <property type="entry name" value="UREASE ACCESSORY PROTEIN D"/>
    <property type="match status" value="1"/>
</dbReference>
<comment type="caution">
    <text evidence="4">The sequence shown here is derived from an EMBL/GenBank/DDBJ whole genome shotgun (WGS) entry which is preliminary data.</text>
</comment>
<protein>
    <recommendedName>
        <fullName evidence="3">Urease accessory protein UreD</fullName>
    </recommendedName>
</protein>
<dbReference type="Proteomes" id="UP000585681">
    <property type="component" value="Unassembled WGS sequence"/>
</dbReference>
<keyword evidence="2 3" id="KW-0143">Chaperone</keyword>
<keyword evidence="3" id="KW-0996">Nickel insertion</keyword>
<name>A0A840CBZ7_9RHOB</name>